<proteinExistence type="predicted"/>
<feature type="region of interest" description="Disordered" evidence="2">
    <location>
        <begin position="1244"/>
        <end position="1263"/>
    </location>
</feature>
<feature type="region of interest" description="Disordered" evidence="2">
    <location>
        <begin position="502"/>
        <end position="526"/>
    </location>
</feature>
<feature type="compositionally biased region" description="Basic and acidic residues" evidence="2">
    <location>
        <begin position="930"/>
        <end position="949"/>
    </location>
</feature>
<feature type="compositionally biased region" description="Polar residues" evidence="2">
    <location>
        <begin position="1081"/>
        <end position="1095"/>
    </location>
</feature>
<feature type="compositionally biased region" description="Polar residues" evidence="2">
    <location>
        <begin position="1001"/>
        <end position="1024"/>
    </location>
</feature>
<evidence type="ECO:0000313" key="3">
    <source>
        <dbReference type="EMBL" id="CAD2218081.1"/>
    </source>
</evidence>
<sequence>MSINPFPTYQNNFFYTGSRNTEYNDILPAATRRPQSADPYRGELNRRVGSSERSFNGASDPFAKNAIVNGFVKAHPIVNLVGIGDRLRNTVQRPYFHYKPIGSGGEEQGPEIGGVLSQNYFDVISSSGRRNLHQPSPPGRQKGPVALSQYRRPNAQSSTRNSPDAAALPGEVCFDNALAQKTYERNRPRMNGDTKNGHEEMLMSSSDVACHEEVIIPYQRPAKAAAAAKFSRYHMYVPKGEPRAQRSKRQHRVDKTNNSRPTFNHRTCDCCNGQHEEGKNPALRPQRPKSAAEKKRRPAPPPKRMDTTRHTEMKYPTNEEYGRLDAPRAEEVYGTEDTASTPRSSVVSASARQPDIYEMVQELRDYFTISNNNTQEQLTKVGDLVTKAVTRELDRRNLYGGYGAHTPDELGEHDRSLTEYDEESTGDESESIRTSSVDTTSSSERLVEVTSGTSKPLFSHIPVGEVSPKRNEQDDSESMAYIEQTHNTRAPSLNGGTGVLSNRGNSSTHNTTWVIPDSTSSSVMDPVDHTANEEEDYLRLAREIAEFNALIVREQVAREDLEMDELEERREMERIEVELQQVTGRKEIEEEERSQMSRLFHVLYKNFIDFFHLQLMFEKGCSSLEREEEQERHALRESFLREAQLILKEEMNRRNTRERELRELLERRFAQETEYVVAEETRWRRDIGTTESFLRYGVIFNEWTVLLEQQGRNRVAEEEHKNRAEIETQFELAEFPKPSPIEILVPTVTSIGHDISDGVVLIRPVQTTQEEEESESSSAPSKEEEEEEKVEEAPVPADTTEVNDGIAAQMKVSMRNALFQMNMEEENERQQTLLMESCQRNMLLQKITCEMDILCTKISINVSSRTASKRISNTHSSASSDDTPSDPPDVKPPAKKPGQAMSLNIVELRDGSTDMILNYMNSPLAANRLSSEKASLHDSGEEQKVDIQAHTDTTVNDERVEDKSSEPPGTPKTDTEMNNTQGDEFSATMEENNDEKEDSAVDTTLPHTETTGPEESSATTQQPSPDGGVRIYPPPGNVPLDIPFGVDFMESPSEMKRPLKLSEMANAQKKLNAIERHNRHAQQQSNFAAPPQTNLEKTRSRLSDGSFLETPNFENKKTMPYASSLKLANPTGSQSSGSENGFPEGTSPKAANAVRPKRGSTKRKVAPLVISTVEEDETGELKEHDTDLLWKNQPRSPVGRKRQATTQKEDGTEENANELVQDLLEYPPTPPTPAITSMENVPEEELKRRHNAAGMTPVLTKNVEMKEITELKLSSSKSSNDDGETRAAQPAPKARMTSIALMLRCVTPPGEESTTDSPTISHTNSQTFTGNDDGNPSNGKASLPKSWKISKRTPGKFDREEAARYRREVEMEELQIDKEVKELNSVPSFMERIARPFPPIPDTPSPSSSAGNSDMTDFKKVKLPRAGGTSSDDSISSS</sequence>
<evidence type="ECO:0000313" key="4">
    <source>
        <dbReference type="Proteomes" id="UP000515908"/>
    </source>
</evidence>
<accession>A0A7G2CGI5</accession>
<feature type="compositionally biased region" description="Basic and acidic residues" evidence="2">
    <location>
        <begin position="406"/>
        <end position="418"/>
    </location>
</feature>
<feature type="region of interest" description="Disordered" evidence="2">
    <location>
        <begin position="765"/>
        <end position="802"/>
    </location>
</feature>
<keyword evidence="4" id="KW-1185">Reference proteome</keyword>
<feature type="compositionally biased region" description="Polar residues" evidence="2">
    <location>
        <begin position="865"/>
        <end position="875"/>
    </location>
</feature>
<evidence type="ECO:0000256" key="1">
    <source>
        <dbReference type="SAM" id="Coils"/>
    </source>
</evidence>
<feature type="compositionally biased region" description="Acidic residues" evidence="2">
    <location>
        <begin position="419"/>
        <end position="429"/>
    </location>
</feature>
<feature type="region of interest" description="Disordered" evidence="2">
    <location>
        <begin position="930"/>
        <end position="1036"/>
    </location>
</feature>
<feature type="region of interest" description="Disordered" evidence="2">
    <location>
        <begin position="1073"/>
        <end position="1215"/>
    </location>
</feature>
<organism evidence="3 4">
    <name type="scientific">Angomonas deanei</name>
    <dbReference type="NCBI Taxonomy" id="59799"/>
    <lineage>
        <taxon>Eukaryota</taxon>
        <taxon>Discoba</taxon>
        <taxon>Euglenozoa</taxon>
        <taxon>Kinetoplastea</taxon>
        <taxon>Metakinetoplastina</taxon>
        <taxon>Trypanosomatida</taxon>
        <taxon>Trypanosomatidae</taxon>
        <taxon>Strigomonadinae</taxon>
        <taxon>Angomonas</taxon>
    </lineage>
</organism>
<feature type="compositionally biased region" description="Polar residues" evidence="2">
    <location>
        <begin position="1130"/>
        <end position="1139"/>
    </location>
</feature>
<reference evidence="3 4" key="1">
    <citation type="submission" date="2020-08" db="EMBL/GenBank/DDBJ databases">
        <authorList>
            <person name="Newling K."/>
            <person name="Davey J."/>
            <person name="Forrester S."/>
        </authorList>
    </citation>
    <scope>NUCLEOTIDE SEQUENCE [LARGE SCALE GENOMIC DNA]</scope>
    <source>
        <strain evidence="4">Crithidia deanei Carvalho (ATCC PRA-265)</strain>
    </source>
</reference>
<protein>
    <submittedName>
        <fullName evidence="3">Uncharacterized protein</fullName>
    </submittedName>
</protein>
<feature type="compositionally biased region" description="Basic and acidic residues" evidence="2">
    <location>
        <begin position="956"/>
        <end position="965"/>
    </location>
</feature>
<feature type="region of interest" description="Disordered" evidence="2">
    <location>
        <begin position="1269"/>
        <end position="1362"/>
    </location>
</feature>
<feature type="coiled-coil region" evidence="1">
    <location>
        <begin position="549"/>
        <end position="592"/>
    </location>
</feature>
<gene>
    <name evidence="3" type="ORF">ADEAN_000556700</name>
</gene>
<feature type="compositionally biased region" description="Basic and acidic residues" evidence="2">
    <location>
        <begin position="1179"/>
        <end position="1188"/>
    </location>
</feature>
<evidence type="ECO:0000256" key="2">
    <source>
        <dbReference type="SAM" id="MobiDB-lite"/>
    </source>
</evidence>
<feature type="region of interest" description="Disordered" evidence="2">
    <location>
        <begin position="274"/>
        <end position="323"/>
    </location>
</feature>
<feature type="compositionally biased region" description="Polar residues" evidence="2">
    <location>
        <begin position="502"/>
        <end position="523"/>
    </location>
</feature>
<feature type="region of interest" description="Disordered" evidence="2">
    <location>
        <begin position="400"/>
        <end position="451"/>
    </location>
</feature>
<feature type="compositionally biased region" description="Basic and acidic residues" evidence="2">
    <location>
        <begin position="303"/>
        <end position="313"/>
    </location>
</feature>
<feature type="compositionally biased region" description="Polar residues" evidence="2">
    <location>
        <begin position="1315"/>
        <end position="1340"/>
    </location>
</feature>
<feature type="region of interest" description="Disordered" evidence="2">
    <location>
        <begin position="240"/>
        <end position="262"/>
    </location>
</feature>
<dbReference type="EMBL" id="LR877154">
    <property type="protein sequence ID" value="CAD2218081.1"/>
    <property type="molecule type" value="Genomic_DNA"/>
</dbReference>
<name>A0A7G2CGI5_9TRYP</name>
<feature type="region of interest" description="Disordered" evidence="2">
    <location>
        <begin position="865"/>
        <end position="901"/>
    </location>
</feature>
<dbReference type="Proteomes" id="UP000515908">
    <property type="component" value="Chromosome 10"/>
</dbReference>
<feature type="region of interest" description="Disordered" evidence="2">
    <location>
        <begin position="127"/>
        <end position="146"/>
    </location>
</feature>
<keyword evidence="1" id="KW-0175">Coiled coil</keyword>
<dbReference type="VEuPathDB" id="TriTrypDB:ADEAN_000556700"/>
<feature type="region of interest" description="Disordered" evidence="2">
    <location>
        <begin position="1393"/>
        <end position="1438"/>
    </location>
</feature>
<feature type="compositionally biased region" description="Basic residues" evidence="2">
    <location>
        <begin position="1155"/>
        <end position="1165"/>
    </location>
</feature>
<feature type="compositionally biased region" description="Polar residues" evidence="2">
    <location>
        <begin position="432"/>
        <end position="451"/>
    </location>
</feature>